<keyword evidence="3 5" id="KW-1133">Transmembrane helix</keyword>
<sequence length="333" mass="37232">MSSKREEDFLPTPALHRAPVEHSVSRIFSAIAFYWVASLSVVFLNKTILSGSEFKFPYPLFVTLFQLVVALVLLVVCGEWGKRSRTFSMIPPFEFDLDIAAKIAPLSIIYVLMLTLNNLCLQLVEVTFYQVARSLSIFFNILLTWVLLRQPTSLGAMFACSVVVLGFFVGSYGETNFSWPGLLAGVGSSIFVALYGIYVKKTLAVIDNNQWRLLHYNTAISIGLLGVLTLFSGELKEIREEVYFLGDLGFWFLMTLTGVAGFLINTAMFLQIKYTTALTNTISGTAKSCVQTLMAMVFYQNPITAMNGFGIFLSLLGSGLYSWVRYAEMQRRN</sequence>
<dbReference type="PANTHER" id="PTHR11132">
    <property type="entry name" value="SOLUTE CARRIER FAMILY 35"/>
    <property type="match status" value="1"/>
</dbReference>
<dbReference type="InterPro" id="IPR004853">
    <property type="entry name" value="Sugar_P_trans_dom"/>
</dbReference>
<keyword evidence="8" id="KW-1185">Reference proteome</keyword>
<reference evidence="7" key="1">
    <citation type="submission" date="2021-11" db="EMBL/GenBank/DDBJ databases">
        <authorList>
            <person name="Herlambang A."/>
            <person name="Guo Y."/>
            <person name="Takashima Y."/>
            <person name="Nishizawa T."/>
        </authorList>
    </citation>
    <scope>NUCLEOTIDE SEQUENCE</scope>
    <source>
        <strain evidence="7">E1425</strain>
    </source>
</reference>
<dbReference type="OrthoDB" id="5547497at2759"/>
<gene>
    <name evidence="7" type="ORF">EMPS_02576</name>
</gene>
<evidence type="ECO:0000256" key="3">
    <source>
        <dbReference type="ARBA" id="ARBA00022989"/>
    </source>
</evidence>
<dbReference type="Pfam" id="PF03151">
    <property type="entry name" value="TPT"/>
    <property type="match status" value="1"/>
</dbReference>
<feature type="transmembrane region" description="Helical" evidence="5">
    <location>
        <begin position="305"/>
        <end position="324"/>
    </location>
</feature>
<accession>A0A9P3H553</accession>
<proteinExistence type="predicted"/>
<organism evidence="7 8">
    <name type="scientific">Entomortierella parvispora</name>
    <dbReference type="NCBI Taxonomy" id="205924"/>
    <lineage>
        <taxon>Eukaryota</taxon>
        <taxon>Fungi</taxon>
        <taxon>Fungi incertae sedis</taxon>
        <taxon>Mucoromycota</taxon>
        <taxon>Mortierellomycotina</taxon>
        <taxon>Mortierellomycetes</taxon>
        <taxon>Mortierellales</taxon>
        <taxon>Mortierellaceae</taxon>
        <taxon>Entomortierella</taxon>
    </lineage>
</organism>
<evidence type="ECO:0000256" key="2">
    <source>
        <dbReference type="ARBA" id="ARBA00022692"/>
    </source>
</evidence>
<keyword evidence="4 5" id="KW-0472">Membrane</keyword>
<feature type="transmembrane region" description="Helical" evidence="5">
    <location>
        <begin position="251"/>
        <end position="270"/>
    </location>
</feature>
<dbReference type="EMBL" id="BQFW01000003">
    <property type="protein sequence ID" value="GJJ70227.1"/>
    <property type="molecule type" value="Genomic_DNA"/>
</dbReference>
<name>A0A9P3H553_9FUNG</name>
<feature type="transmembrane region" description="Helical" evidence="5">
    <location>
        <begin position="277"/>
        <end position="299"/>
    </location>
</feature>
<feature type="domain" description="Sugar phosphate transporter" evidence="6">
    <location>
        <begin position="30"/>
        <end position="322"/>
    </location>
</feature>
<feature type="transmembrane region" description="Helical" evidence="5">
    <location>
        <begin position="99"/>
        <end position="116"/>
    </location>
</feature>
<protein>
    <submittedName>
        <fullName evidence="7">Solute carrier family 35 (GDP-fucose transporter), member C1</fullName>
    </submittedName>
</protein>
<evidence type="ECO:0000256" key="1">
    <source>
        <dbReference type="ARBA" id="ARBA00004141"/>
    </source>
</evidence>
<dbReference type="AlphaFoldDB" id="A0A9P3H553"/>
<evidence type="ECO:0000313" key="7">
    <source>
        <dbReference type="EMBL" id="GJJ70227.1"/>
    </source>
</evidence>
<reference evidence="7" key="2">
    <citation type="journal article" date="2022" name="Microbiol. Resour. Announc.">
        <title>Whole-Genome Sequence of Entomortierella parvispora E1425, a Mucoromycotan Fungus Associated with Burkholderiaceae-Related Endosymbiotic Bacteria.</title>
        <authorList>
            <person name="Herlambang A."/>
            <person name="Guo Y."/>
            <person name="Takashima Y."/>
            <person name="Narisawa K."/>
            <person name="Ohta H."/>
            <person name="Nishizawa T."/>
        </authorList>
    </citation>
    <scope>NUCLEOTIDE SEQUENCE</scope>
    <source>
        <strain evidence="7">E1425</strain>
    </source>
</reference>
<evidence type="ECO:0000259" key="6">
    <source>
        <dbReference type="Pfam" id="PF03151"/>
    </source>
</evidence>
<feature type="transmembrane region" description="Helical" evidence="5">
    <location>
        <begin position="155"/>
        <end position="173"/>
    </location>
</feature>
<evidence type="ECO:0000256" key="4">
    <source>
        <dbReference type="ARBA" id="ARBA00023136"/>
    </source>
</evidence>
<feature type="transmembrane region" description="Helical" evidence="5">
    <location>
        <begin position="179"/>
        <end position="199"/>
    </location>
</feature>
<keyword evidence="2 5" id="KW-0812">Transmembrane</keyword>
<dbReference type="GO" id="GO:0016020">
    <property type="term" value="C:membrane"/>
    <property type="evidence" value="ECO:0007669"/>
    <property type="project" value="UniProtKB-SubCell"/>
</dbReference>
<dbReference type="Proteomes" id="UP000827284">
    <property type="component" value="Unassembled WGS sequence"/>
</dbReference>
<feature type="transmembrane region" description="Helical" evidence="5">
    <location>
        <begin position="56"/>
        <end position="78"/>
    </location>
</feature>
<comment type="subcellular location">
    <subcellularLocation>
        <location evidence="1">Membrane</location>
        <topology evidence="1">Multi-pass membrane protein</topology>
    </subcellularLocation>
</comment>
<feature type="transmembrane region" description="Helical" evidence="5">
    <location>
        <begin position="128"/>
        <end position="148"/>
    </location>
</feature>
<feature type="transmembrane region" description="Helical" evidence="5">
    <location>
        <begin position="27"/>
        <end position="44"/>
    </location>
</feature>
<comment type="caution">
    <text evidence="7">The sequence shown here is derived from an EMBL/GenBank/DDBJ whole genome shotgun (WGS) entry which is preliminary data.</text>
</comment>
<evidence type="ECO:0000256" key="5">
    <source>
        <dbReference type="SAM" id="Phobius"/>
    </source>
</evidence>
<feature type="transmembrane region" description="Helical" evidence="5">
    <location>
        <begin position="211"/>
        <end position="231"/>
    </location>
</feature>
<dbReference type="InterPro" id="IPR050186">
    <property type="entry name" value="TPT_transporter"/>
</dbReference>
<evidence type="ECO:0000313" key="8">
    <source>
        <dbReference type="Proteomes" id="UP000827284"/>
    </source>
</evidence>